<dbReference type="Pfam" id="PF14660">
    <property type="entry name" value="DUF4458"/>
    <property type="match status" value="2"/>
</dbReference>
<evidence type="ECO:0000313" key="4">
    <source>
        <dbReference type="EMBL" id="EGF51364.1"/>
    </source>
</evidence>
<feature type="domain" description="DUF4458" evidence="3">
    <location>
        <begin position="41"/>
        <end position="153"/>
    </location>
</feature>
<evidence type="ECO:0000256" key="2">
    <source>
        <dbReference type="ARBA" id="ARBA00022737"/>
    </source>
</evidence>
<dbReference type="PANTHER" id="PTHR45712">
    <property type="entry name" value="AGAP008170-PA"/>
    <property type="match status" value="1"/>
</dbReference>
<dbReference type="SUPFAM" id="SSF52058">
    <property type="entry name" value="L domain-like"/>
    <property type="match status" value="1"/>
</dbReference>
<gene>
    <name evidence="4" type="ORF">HMPREF9445_01855</name>
</gene>
<dbReference type="PROSITE" id="PS51450">
    <property type="entry name" value="LRR"/>
    <property type="match status" value="1"/>
</dbReference>
<accession>A0ABN0CMY3</accession>
<dbReference type="Pfam" id="PF18805">
    <property type="entry name" value="LRR_10"/>
    <property type="match status" value="1"/>
</dbReference>
<evidence type="ECO:0000256" key="1">
    <source>
        <dbReference type="ARBA" id="ARBA00022614"/>
    </source>
</evidence>
<keyword evidence="1" id="KW-0433">Leucine-rich repeat</keyword>
<sequence>MNSKRTINWKLFLVPLFTMLFGMVMGGCSDDKDELQGSQYGYVQFKIYKSASYVQEEENQSNTTTRATTLSKLGDVQKVEIEMQYNGKSITQTLVLNAYNESNAEYGMRSDKLQLLVGDYKIIGYKLLDKLDKVVISISASDNETFSVISQGLTIKDLTADVQARGSVTFKLIKDGLTTRASLDDEKEYLFSNIAIIDVTVTNTFTRVPTTIKGLKVKYKEESIEHQNPDNADDKYMDIGTAKCDSAVWLPVGTYQVTEYITYSKKGAIVSTLGAATNVKGDEFTIIDNEFTEGAIVPIKLSETAEYIKDYLALKEIWENLDGKNWGYHGIGSPEGTNWNFNKELDMWGDQPGVSLDDEGRVTGLSIEGFGAKGKVPDAIGQLTELRVLALGSHSETAGGRLFTNENMQESQKQKVRMNYKEMFLDYDPRIEMSELLQNSVNRNPKMKAIKKDNRIHLKDTQIGNYTNQITHISKAVMRLTKLQQFYMGNSPLLAENICTNWIDPNSEYAKKYAADELDWEKMTELTDIELYNCPKLTTLPDFLYEIPEMQVLNIACCRGIDGLNGTKDGTGNQLTEDWKRLATPDKCKSAKKIQILYMSYNNLVNFPTGCLHNMEKLGLLDCMSNKIETLQPFGKDVKLTQLNLNYNKITEIPKDFCGFTDQVESLSFAHNKLKYIPNIFNAGSVYVMGSVDFSYNEIGSESGENIAPEDKNSYIGINASTVTLSFNKISKFPTELFKANSPITTITLNNNLLEKIPQYSLSSKDGNGKEFKNTYLLGTIDLRFNKLTELSDDFRATTLPYLTNMDVSFNRFSEFPTQPLNSSVLQAFGIRHQRNAAGERCLRDWPTGITKCPSLLQLQIGSNDIRKVNEEMTPKLWILDIKDNPNISIDLTSICPYIEAGMYMLIYDKTQDIRGCDALDIKR</sequence>
<dbReference type="EMBL" id="AFBM01000022">
    <property type="protein sequence ID" value="EGF51364.1"/>
    <property type="molecule type" value="Genomic_DNA"/>
</dbReference>
<dbReference type="InterPro" id="IPR050333">
    <property type="entry name" value="SLRP"/>
</dbReference>
<dbReference type="InterPro" id="IPR001611">
    <property type="entry name" value="Leu-rich_rpt"/>
</dbReference>
<protein>
    <submittedName>
        <fullName evidence="4">Leucine Rich repeat-containing domain protein</fullName>
    </submittedName>
</protein>
<dbReference type="Gene3D" id="3.80.10.10">
    <property type="entry name" value="Ribonuclease Inhibitor"/>
    <property type="match status" value="1"/>
</dbReference>
<comment type="caution">
    <text evidence="4">The sequence shown here is derived from an EMBL/GenBank/DDBJ whole genome shotgun (WGS) entry which is preliminary data.</text>
</comment>
<dbReference type="InterPro" id="IPR041403">
    <property type="entry name" value="DUF4458_prot_LRR"/>
</dbReference>
<dbReference type="InterPro" id="IPR027899">
    <property type="entry name" value="DUF4458"/>
</dbReference>
<dbReference type="RefSeq" id="WP_009121987.1">
    <property type="nucleotide sequence ID" value="NZ_FQWK01000005.1"/>
</dbReference>
<dbReference type="Proteomes" id="UP000010321">
    <property type="component" value="Unassembled WGS sequence"/>
</dbReference>
<evidence type="ECO:0000259" key="3">
    <source>
        <dbReference type="Pfam" id="PF14660"/>
    </source>
</evidence>
<feature type="domain" description="DUF4458" evidence="3">
    <location>
        <begin position="166"/>
        <end position="290"/>
    </location>
</feature>
<dbReference type="Pfam" id="PF00560">
    <property type="entry name" value="LRR_1"/>
    <property type="match status" value="1"/>
</dbReference>
<evidence type="ECO:0000313" key="5">
    <source>
        <dbReference type="Proteomes" id="UP000010321"/>
    </source>
</evidence>
<dbReference type="InterPro" id="IPR038711">
    <property type="entry name" value="LRR_N_sf"/>
</dbReference>
<dbReference type="PROSITE" id="PS51257">
    <property type="entry name" value="PROKAR_LIPOPROTEIN"/>
    <property type="match status" value="1"/>
</dbReference>
<dbReference type="Gene3D" id="2.60.40.3540">
    <property type="entry name" value="Domain of unknown function DUF4458"/>
    <property type="match status" value="2"/>
</dbReference>
<reference evidence="4 5" key="1">
    <citation type="submission" date="2011-02" db="EMBL/GenBank/DDBJ databases">
        <authorList>
            <person name="Weinstock G."/>
            <person name="Sodergren E."/>
            <person name="Clifton S."/>
            <person name="Fulton L."/>
            <person name="Fulton B."/>
            <person name="Courtney L."/>
            <person name="Fronick C."/>
            <person name="Harrison M."/>
            <person name="Strong C."/>
            <person name="Farmer C."/>
            <person name="Delahaunty K."/>
            <person name="Markovic C."/>
            <person name="Hall O."/>
            <person name="Minx P."/>
            <person name="Tomlinson C."/>
            <person name="Mitreva M."/>
            <person name="Hou S."/>
            <person name="Chen J."/>
            <person name="Wollam A."/>
            <person name="Pepin K.H."/>
            <person name="Johnson M."/>
            <person name="Bhonagiri V."/>
            <person name="Zhang X."/>
            <person name="Suruliraj S."/>
            <person name="Warren W."/>
            <person name="Chinwalla A."/>
            <person name="Mardis E.R."/>
            <person name="Wilson R.K."/>
        </authorList>
    </citation>
    <scope>NUCLEOTIDE SEQUENCE [LARGE SCALE GENOMIC DNA]</scope>
    <source>
        <strain evidence="4 5">YIT 12056</strain>
    </source>
</reference>
<dbReference type="InterPro" id="IPR032675">
    <property type="entry name" value="LRR_dom_sf"/>
</dbReference>
<keyword evidence="5" id="KW-1185">Reference proteome</keyword>
<keyword evidence="2" id="KW-0677">Repeat</keyword>
<organism evidence="4 5">
    <name type="scientific">Bacteroides clarus YIT 12056</name>
    <dbReference type="NCBI Taxonomy" id="762984"/>
    <lineage>
        <taxon>Bacteria</taxon>
        <taxon>Pseudomonadati</taxon>
        <taxon>Bacteroidota</taxon>
        <taxon>Bacteroidia</taxon>
        <taxon>Bacteroidales</taxon>
        <taxon>Bacteroidaceae</taxon>
        <taxon>Bacteroides</taxon>
    </lineage>
</organism>
<proteinExistence type="predicted"/>
<dbReference type="PANTHER" id="PTHR45712:SF22">
    <property type="entry name" value="INSULIN-LIKE GROWTH FACTOR-BINDING PROTEIN COMPLEX ACID LABILE SUBUNIT"/>
    <property type="match status" value="1"/>
</dbReference>
<name>A0ABN0CMY3_9BACE</name>